<gene>
    <name evidence="2" type="ordered locus">Marky_2166</name>
</gene>
<dbReference type="Proteomes" id="UP000007030">
    <property type="component" value="Chromosome"/>
</dbReference>
<keyword evidence="3" id="KW-1185">Reference proteome</keyword>
<dbReference type="HOGENOM" id="CLU_085057_0_0_0"/>
<sequence>MRLIVVGSGGSQPTPKAGCACRVCTAARRFGGRHQRAGPSLYVHEGAVLIDTPEEINARLVALDLAPQAVFWTHAHPDHAAGMRVIEFLAQARGRPVRGYVPHELYPELMRRYPLEHMARRGWLEVTRFAPERPLQVAGLRWMALRHAEEEPIYSYVIEGAAGRVLYAPDHYQTLPVPEGRFALAVLQVPRLPQAALPAPLPPTHPAFRRFKAWEAVLEEWRGKTDRLVFTHLYEAIGLLPEEYDRLARTAGDWVGFAHDGMALELGEEADPLALFEAFRARQEEIARRYAHDPRRMREEMRKLLADPVYQRLKKGFRRGS</sequence>
<evidence type="ECO:0000259" key="1">
    <source>
        <dbReference type="Pfam" id="PF12706"/>
    </source>
</evidence>
<name>F2NPW2_MARHT</name>
<proteinExistence type="predicted"/>
<dbReference type="eggNOG" id="COG1235">
    <property type="taxonomic scope" value="Bacteria"/>
</dbReference>
<dbReference type="OrthoDB" id="9781189at2"/>
<dbReference type="KEGG" id="mhd:Marky_2166"/>
<dbReference type="Pfam" id="PF12706">
    <property type="entry name" value="Lactamase_B_2"/>
    <property type="match status" value="1"/>
</dbReference>
<dbReference type="RefSeq" id="WP_013704933.1">
    <property type="nucleotide sequence ID" value="NC_015387.1"/>
</dbReference>
<dbReference type="AlphaFoldDB" id="F2NPW2"/>
<accession>F2NPW2</accession>
<dbReference type="PANTHER" id="PTHR42663">
    <property type="entry name" value="HYDROLASE C777.06C-RELATED-RELATED"/>
    <property type="match status" value="1"/>
</dbReference>
<dbReference type="STRING" id="869210.Marky_2166"/>
<evidence type="ECO:0000313" key="2">
    <source>
        <dbReference type="EMBL" id="AEB12888.1"/>
    </source>
</evidence>
<dbReference type="InterPro" id="IPR001279">
    <property type="entry name" value="Metallo-B-lactamas"/>
</dbReference>
<dbReference type="InterPro" id="IPR036866">
    <property type="entry name" value="RibonucZ/Hydroxyglut_hydro"/>
</dbReference>
<reference evidence="2 3" key="1">
    <citation type="journal article" date="2012" name="Stand. Genomic Sci.">
        <title>Complete genome sequence of the aerobic, heterotroph Marinithermus hydrothermalis type strain (T1(T)) from a deep-sea hydrothermal vent chimney.</title>
        <authorList>
            <person name="Copeland A."/>
            <person name="Gu W."/>
            <person name="Yasawong M."/>
            <person name="Lapidus A."/>
            <person name="Lucas S."/>
            <person name="Deshpande S."/>
            <person name="Pagani I."/>
            <person name="Tapia R."/>
            <person name="Cheng J.F."/>
            <person name="Goodwin L.A."/>
            <person name="Pitluck S."/>
            <person name="Liolios K."/>
            <person name="Ivanova N."/>
            <person name="Mavromatis K."/>
            <person name="Mikhailova N."/>
            <person name="Pati A."/>
            <person name="Chen A."/>
            <person name="Palaniappan K."/>
            <person name="Land M."/>
            <person name="Pan C."/>
            <person name="Brambilla E.M."/>
            <person name="Rohde M."/>
            <person name="Tindall B.J."/>
            <person name="Sikorski J."/>
            <person name="Goker M."/>
            <person name="Detter J.C."/>
            <person name="Bristow J."/>
            <person name="Eisen J.A."/>
            <person name="Markowitz V."/>
            <person name="Hugenholtz P."/>
            <person name="Kyrpides N.C."/>
            <person name="Klenk H.P."/>
            <person name="Woyke T."/>
        </authorList>
    </citation>
    <scope>NUCLEOTIDE SEQUENCE [LARGE SCALE GENOMIC DNA]</scope>
    <source>
        <strain evidence="3">DSM 14884 / JCM 11576 / T1</strain>
    </source>
</reference>
<dbReference type="Gene3D" id="3.60.15.10">
    <property type="entry name" value="Ribonuclease Z/Hydroxyacylglutathione hydrolase-like"/>
    <property type="match status" value="1"/>
</dbReference>
<dbReference type="SUPFAM" id="SSF56281">
    <property type="entry name" value="Metallo-hydrolase/oxidoreductase"/>
    <property type="match status" value="1"/>
</dbReference>
<feature type="domain" description="Metallo-beta-lactamase" evidence="1">
    <location>
        <begin position="66"/>
        <end position="171"/>
    </location>
</feature>
<dbReference type="PANTHER" id="PTHR42663:SF6">
    <property type="entry name" value="HYDROLASE C777.06C-RELATED"/>
    <property type="match status" value="1"/>
</dbReference>
<dbReference type="EMBL" id="CP002630">
    <property type="protein sequence ID" value="AEB12888.1"/>
    <property type="molecule type" value="Genomic_DNA"/>
</dbReference>
<protein>
    <submittedName>
        <fullName evidence="2">Beta-lactamase domain protein</fullName>
    </submittedName>
</protein>
<organism evidence="2 3">
    <name type="scientific">Marinithermus hydrothermalis (strain DSM 14884 / JCM 11576 / T1)</name>
    <dbReference type="NCBI Taxonomy" id="869210"/>
    <lineage>
        <taxon>Bacteria</taxon>
        <taxon>Thermotogati</taxon>
        <taxon>Deinococcota</taxon>
        <taxon>Deinococci</taxon>
        <taxon>Thermales</taxon>
        <taxon>Thermaceae</taxon>
        <taxon>Marinithermus</taxon>
    </lineage>
</organism>
<evidence type="ECO:0000313" key="3">
    <source>
        <dbReference type="Proteomes" id="UP000007030"/>
    </source>
</evidence>